<reference evidence="1 2" key="1">
    <citation type="submission" date="2015-03" db="EMBL/GenBank/DDBJ databases">
        <authorList>
            <person name="Melo L.D.R."/>
            <person name="Veiga P."/>
            <person name="Cerca N."/>
            <person name="Kropinski A.M."/>
            <person name="Azeredo J."/>
            <person name="Almeida C."/>
            <person name="Sillankorva S."/>
        </authorList>
    </citation>
    <scope>NUCLEOTIDE SEQUENCE [LARGE SCALE GENOMIC DNA]</scope>
</reference>
<dbReference type="Proteomes" id="UP000202749">
    <property type="component" value="Segment"/>
</dbReference>
<evidence type="ECO:0000313" key="1">
    <source>
        <dbReference type="EMBL" id="AKA62064.1"/>
    </source>
</evidence>
<proteinExistence type="predicted"/>
<keyword evidence="2" id="KW-1185">Reference proteome</keyword>
<organism evidence="1 2">
    <name type="scientific">Proteus phage vB_PmiM_Pm5461</name>
    <dbReference type="NCBI Taxonomy" id="1636250"/>
    <lineage>
        <taxon>Viruses</taxon>
        <taxon>Duplodnaviria</taxon>
        <taxon>Heunggongvirae</taxon>
        <taxon>Uroviricota</taxon>
        <taxon>Caudoviricetes</taxon>
        <taxon>Pantevenvirales</taxon>
        <taxon>Straboviridae</taxon>
        <taxon>Bragavirus</taxon>
        <taxon>Bragavirus pm5461</taxon>
    </lineage>
</organism>
<dbReference type="EMBL" id="KP890823">
    <property type="protein sequence ID" value="AKA62064.1"/>
    <property type="molecule type" value="Genomic_DNA"/>
</dbReference>
<evidence type="ECO:0000313" key="2">
    <source>
        <dbReference type="Proteomes" id="UP000202749"/>
    </source>
</evidence>
<gene>
    <name evidence="1" type="ORF">Pm5461_198</name>
</gene>
<dbReference type="KEGG" id="vg:26622746"/>
<dbReference type="RefSeq" id="YP_009195620.1">
    <property type="nucleotide sequence ID" value="NC_028762.1"/>
</dbReference>
<accession>A0A0G2SSA9</accession>
<name>A0A0G2SSA9_9CAUD</name>
<dbReference type="GeneID" id="26622746"/>
<protein>
    <submittedName>
        <fullName evidence="1">Uncharacterized protein</fullName>
    </submittedName>
</protein>
<sequence>MSARKGYKRKTNKRINQDLDKLVGFVKRQENGRAKFLANLGNKK</sequence>